<dbReference type="Proteomes" id="UP001439875">
    <property type="component" value="Unassembled WGS sequence"/>
</dbReference>
<comment type="caution">
    <text evidence="1">The sequence shown here is derived from an EMBL/GenBank/DDBJ whole genome shotgun (WGS) entry which is preliminary data.</text>
</comment>
<name>A0ACC6SJ61_9BACI</name>
<sequence>MINQVLDFNLTNSLEVKLEHPISEIGDISMFVIKIPHNQTFIFSIPFHRWSYQIVDKEKIDLIKAPSGFNRPPFKGLLIAAMQQTIALFDETNT</sequence>
<accession>A0ACC6SJ61</accession>
<evidence type="ECO:0000313" key="1">
    <source>
        <dbReference type="EMBL" id="MEQ2529074.1"/>
    </source>
</evidence>
<evidence type="ECO:0000313" key="2">
    <source>
        <dbReference type="Proteomes" id="UP001439875"/>
    </source>
</evidence>
<reference evidence="1" key="1">
    <citation type="submission" date="2024-03" db="EMBL/GenBank/DDBJ databases">
        <title>Human intestinal bacterial collection.</title>
        <authorList>
            <person name="Pauvert C."/>
            <person name="Hitch T.C.A."/>
            <person name="Clavel T."/>
        </authorList>
    </citation>
    <scope>NUCLEOTIDE SEQUENCE</scope>
    <source>
        <strain evidence="1">CLA-AA-H227</strain>
    </source>
</reference>
<dbReference type="EMBL" id="JBBMEW010000027">
    <property type="protein sequence ID" value="MEQ2529074.1"/>
    <property type="molecule type" value="Genomic_DNA"/>
</dbReference>
<protein>
    <submittedName>
        <fullName evidence="1">Uncharacterized protein</fullName>
    </submittedName>
</protein>
<proteinExistence type="predicted"/>
<organism evidence="1 2">
    <name type="scientific">Robertmurraya yapensis</name>
    <name type="common">ex Hitch et al 2024</name>
    <dbReference type="NCBI Taxonomy" id="3133160"/>
    <lineage>
        <taxon>Bacteria</taxon>
        <taxon>Bacillati</taxon>
        <taxon>Bacillota</taxon>
        <taxon>Bacilli</taxon>
        <taxon>Bacillales</taxon>
        <taxon>Bacillaceae</taxon>
        <taxon>Robertmurraya</taxon>
    </lineage>
</organism>
<keyword evidence="2" id="KW-1185">Reference proteome</keyword>
<gene>
    <name evidence="1" type="ORF">WMO40_20580</name>
</gene>